<gene>
    <name evidence="1" type="ORF">E2C01_007578</name>
</gene>
<organism evidence="1 2">
    <name type="scientific">Portunus trituberculatus</name>
    <name type="common">Swimming crab</name>
    <name type="synonym">Neptunus trituberculatus</name>
    <dbReference type="NCBI Taxonomy" id="210409"/>
    <lineage>
        <taxon>Eukaryota</taxon>
        <taxon>Metazoa</taxon>
        <taxon>Ecdysozoa</taxon>
        <taxon>Arthropoda</taxon>
        <taxon>Crustacea</taxon>
        <taxon>Multicrustacea</taxon>
        <taxon>Malacostraca</taxon>
        <taxon>Eumalacostraca</taxon>
        <taxon>Eucarida</taxon>
        <taxon>Decapoda</taxon>
        <taxon>Pleocyemata</taxon>
        <taxon>Brachyura</taxon>
        <taxon>Eubrachyura</taxon>
        <taxon>Portunoidea</taxon>
        <taxon>Portunidae</taxon>
        <taxon>Portuninae</taxon>
        <taxon>Portunus</taxon>
    </lineage>
</organism>
<dbReference type="AlphaFoldDB" id="A0A5B7D4J3"/>
<protein>
    <submittedName>
        <fullName evidence="1">Uncharacterized protein</fullName>
    </submittedName>
</protein>
<reference evidence="1 2" key="1">
    <citation type="submission" date="2019-05" db="EMBL/GenBank/DDBJ databases">
        <title>Another draft genome of Portunus trituberculatus and its Hox gene families provides insights of decapod evolution.</title>
        <authorList>
            <person name="Jeong J.-H."/>
            <person name="Song I."/>
            <person name="Kim S."/>
            <person name="Choi T."/>
            <person name="Kim D."/>
            <person name="Ryu S."/>
            <person name="Kim W."/>
        </authorList>
    </citation>
    <scope>NUCLEOTIDE SEQUENCE [LARGE SCALE GENOMIC DNA]</scope>
    <source>
        <tissue evidence="1">Muscle</tissue>
    </source>
</reference>
<sequence>MNAWVSGGRRLCDVHLSWLVGDRFMVNGQRRHGTAGLSETLTTARQASGVWRWGCEWWRSGRDSYN</sequence>
<keyword evidence="2" id="KW-1185">Reference proteome</keyword>
<accession>A0A5B7D4J3</accession>
<evidence type="ECO:0000313" key="2">
    <source>
        <dbReference type="Proteomes" id="UP000324222"/>
    </source>
</evidence>
<dbReference type="Proteomes" id="UP000324222">
    <property type="component" value="Unassembled WGS sequence"/>
</dbReference>
<evidence type="ECO:0000313" key="1">
    <source>
        <dbReference type="EMBL" id="MPC14803.1"/>
    </source>
</evidence>
<proteinExistence type="predicted"/>
<comment type="caution">
    <text evidence="1">The sequence shown here is derived from an EMBL/GenBank/DDBJ whole genome shotgun (WGS) entry which is preliminary data.</text>
</comment>
<dbReference type="EMBL" id="VSRR010000380">
    <property type="protein sequence ID" value="MPC14803.1"/>
    <property type="molecule type" value="Genomic_DNA"/>
</dbReference>
<name>A0A5B7D4J3_PORTR</name>